<evidence type="ECO:0000256" key="2">
    <source>
        <dbReference type="SAM" id="SignalP"/>
    </source>
</evidence>
<gene>
    <name evidence="3" type="ORF">O4U47_12470</name>
</gene>
<protein>
    <submittedName>
        <fullName evidence="3">Uncharacterized protein</fullName>
    </submittedName>
</protein>
<feature type="chain" id="PRO_5047372854" evidence="2">
    <location>
        <begin position="38"/>
        <end position="329"/>
    </location>
</feature>
<comment type="caution">
    <text evidence="3">The sequence shown here is derived from an EMBL/GenBank/DDBJ whole genome shotgun (WGS) entry which is preliminary data.</text>
</comment>
<evidence type="ECO:0000313" key="4">
    <source>
        <dbReference type="Proteomes" id="UP001165685"/>
    </source>
</evidence>
<proteinExistence type="predicted"/>
<dbReference type="RefSeq" id="WP_270677983.1">
    <property type="nucleotide sequence ID" value="NZ_JAQFWP010000019.1"/>
</dbReference>
<feature type="region of interest" description="Disordered" evidence="1">
    <location>
        <begin position="57"/>
        <end position="76"/>
    </location>
</feature>
<dbReference type="EMBL" id="JAQFWP010000019">
    <property type="protein sequence ID" value="MDA2805328.1"/>
    <property type="molecule type" value="Genomic_DNA"/>
</dbReference>
<name>A0ABT4TKW4_9ACTN</name>
<keyword evidence="4" id="KW-1185">Reference proteome</keyword>
<dbReference type="Proteomes" id="UP001165685">
    <property type="component" value="Unassembled WGS sequence"/>
</dbReference>
<keyword evidence="2" id="KW-0732">Signal</keyword>
<sequence>MSPARRFPDRSGPARRAGAALAGAALALALSPAPAQAQTYPGYTVSRYVPLNGSPSDLSGARSAGCSEGEAGRSGPRVLFFGTQEAGGDLRQPGTSAGSRTPRVSADRAVRAAAAWADGFEDCASGGAEAELALGVNNKSDGRASGSGAGSAWADVVDRAAARISGGRVSVAGAVDAEPEWSSASWARAWVDAYTSGSSTRLYAANSAGGCPQYGSSATGCNNGWTLSDVHYVSSGASSRIHAVPQIYRTDGIQARQWAAVSAWGADRGRGPVRFAGSMSQRIACKQRGGCERTDNTAKAAWTQLRKELNAHSETRIGDLPYATDVRWP</sequence>
<reference evidence="3" key="1">
    <citation type="submission" date="2023-01" db="EMBL/GenBank/DDBJ databases">
        <title>Draft genome sequence of Nocardiopsis sp. LSu2-4 isolated from halophytes.</title>
        <authorList>
            <person name="Duangmal K."/>
            <person name="Chantavorakit T."/>
        </authorList>
    </citation>
    <scope>NUCLEOTIDE SEQUENCE</scope>
    <source>
        <strain evidence="3">LSu2-4</strain>
    </source>
</reference>
<feature type="signal peptide" evidence="2">
    <location>
        <begin position="1"/>
        <end position="37"/>
    </location>
</feature>
<accession>A0ABT4TKW4</accession>
<evidence type="ECO:0000256" key="1">
    <source>
        <dbReference type="SAM" id="MobiDB-lite"/>
    </source>
</evidence>
<organism evidence="3 4">
    <name type="scientific">Nocardiopsis suaedae</name>
    <dbReference type="NCBI Taxonomy" id="3018444"/>
    <lineage>
        <taxon>Bacteria</taxon>
        <taxon>Bacillati</taxon>
        <taxon>Actinomycetota</taxon>
        <taxon>Actinomycetes</taxon>
        <taxon>Streptosporangiales</taxon>
        <taxon>Nocardiopsidaceae</taxon>
        <taxon>Nocardiopsis</taxon>
    </lineage>
</organism>
<evidence type="ECO:0000313" key="3">
    <source>
        <dbReference type="EMBL" id="MDA2805328.1"/>
    </source>
</evidence>